<dbReference type="PANTHER" id="PTHR46268:SF6">
    <property type="entry name" value="UNIVERSAL STRESS PROTEIN UP12"/>
    <property type="match status" value="1"/>
</dbReference>
<keyword evidence="4" id="KW-1185">Reference proteome</keyword>
<organism evidence="3 4">
    <name type="scientific">Desulfobacter latus</name>
    <dbReference type="NCBI Taxonomy" id="2292"/>
    <lineage>
        <taxon>Bacteria</taxon>
        <taxon>Pseudomonadati</taxon>
        <taxon>Thermodesulfobacteriota</taxon>
        <taxon>Desulfobacteria</taxon>
        <taxon>Desulfobacterales</taxon>
        <taxon>Desulfobacteraceae</taxon>
        <taxon>Desulfobacter</taxon>
    </lineage>
</organism>
<dbReference type="CDD" id="cd00293">
    <property type="entry name" value="USP-like"/>
    <property type="match status" value="1"/>
</dbReference>
<gene>
    <name evidence="3" type="ORF">HXW94_04015</name>
</gene>
<protein>
    <submittedName>
        <fullName evidence="3">Universal stress protein</fullName>
    </submittedName>
</protein>
<proteinExistence type="inferred from homology"/>
<dbReference type="Pfam" id="PF00582">
    <property type="entry name" value="Usp"/>
    <property type="match status" value="1"/>
</dbReference>
<evidence type="ECO:0000259" key="2">
    <source>
        <dbReference type="Pfam" id="PF00582"/>
    </source>
</evidence>
<dbReference type="InterPro" id="IPR006015">
    <property type="entry name" value="Universal_stress_UspA"/>
</dbReference>
<dbReference type="SUPFAM" id="SSF52402">
    <property type="entry name" value="Adenine nucleotide alpha hydrolases-like"/>
    <property type="match status" value="1"/>
</dbReference>
<sequence>MEDIKRIVTPIDFSDNTEMIACTAACIAGKFSANLDFVFVAESFEDYTTFRTPPANLLTLKEELLDSAKEQMNAFIEKHKEEFNALGVSTINGQVLSGDIAEKIINYAGDASDQIIVMGTHGYKGFNRIVFGSVAEKVVKTACCPVMTIKPPHDKCEK</sequence>
<dbReference type="PRINTS" id="PR01438">
    <property type="entry name" value="UNVRSLSTRESS"/>
</dbReference>
<comment type="similarity">
    <text evidence="1">Belongs to the universal stress protein A family.</text>
</comment>
<dbReference type="Proteomes" id="UP000553343">
    <property type="component" value="Unassembled WGS sequence"/>
</dbReference>
<evidence type="ECO:0000256" key="1">
    <source>
        <dbReference type="ARBA" id="ARBA00008791"/>
    </source>
</evidence>
<dbReference type="Gene3D" id="3.40.50.620">
    <property type="entry name" value="HUPs"/>
    <property type="match status" value="1"/>
</dbReference>
<feature type="domain" description="UspA" evidence="2">
    <location>
        <begin position="4"/>
        <end position="150"/>
    </location>
</feature>
<evidence type="ECO:0000313" key="4">
    <source>
        <dbReference type="Proteomes" id="UP000553343"/>
    </source>
</evidence>
<dbReference type="RefSeq" id="WP_178365619.1">
    <property type="nucleotide sequence ID" value="NZ_JACADJ010000008.1"/>
</dbReference>
<reference evidence="3 4" key="1">
    <citation type="submission" date="2020-06" db="EMBL/GenBank/DDBJ databases">
        <title>High-quality draft genome of sulfate reducer Desulfobacter latus type strain AcrS2 isolated from marine sediment.</title>
        <authorList>
            <person name="Hoppe M."/>
            <person name="Larsen C.K."/>
            <person name="Marshall I.P.G."/>
            <person name="Schramm A."/>
            <person name="Marietou A.G."/>
        </authorList>
    </citation>
    <scope>NUCLEOTIDE SEQUENCE [LARGE SCALE GENOMIC DNA]</scope>
    <source>
        <strain evidence="3 4">AcRS2</strain>
    </source>
</reference>
<dbReference type="AlphaFoldDB" id="A0A850SXK8"/>
<accession>A0A850SXK8</accession>
<dbReference type="PANTHER" id="PTHR46268">
    <property type="entry name" value="STRESS RESPONSE PROTEIN NHAX"/>
    <property type="match status" value="1"/>
</dbReference>
<evidence type="ECO:0000313" key="3">
    <source>
        <dbReference type="EMBL" id="NWH04163.1"/>
    </source>
</evidence>
<dbReference type="InterPro" id="IPR014729">
    <property type="entry name" value="Rossmann-like_a/b/a_fold"/>
</dbReference>
<dbReference type="InterPro" id="IPR006016">
    <property type="entry name" value="UspA"/>
</dbReference>
<dbReference type="EMBL" id="JACADJ010000008">
    <property type="protein sequence ID" value="NWH04163.1"/>
    <property type="molecule type" value="Genomic_DNA"/>
</dbReference>
<name>A0A850SXK8_9BACT</name>
<comment type="caution">
    <text evidence="3">The sequence shown here is derived from an EMBL/GenBank/DDBJ whole genome shotgun (WGS) entry which is preliminary data.</text>
</comment>